<reference evidence="2" key="1">
    <citation type="submission" date="2021-01" db="EMBL/GenBank/DDBJ databases">
        <authorList>
            <person name="Kaushik A."/>
        </authorList>
    </citation>
    <scope>NUCLEOTIDE SEQUENCE</scope>
    <source>
        <strain evidence="2">AG6-10EEA</strain>
    </source>
</reference>
<evidence type="ECO:0000313" key="2">
    <source>
        <dbReference type="EMBL" id="CAE6424281.1"/>
    </source>
</evidence>
<proteinExistence type="predicted"/>
<evidence type="ECO:0000313" key="3">
    <source>
        <dbReference type="Proteomes" id="UP000663853"/>
    </source>
</evidence>
<dbReference type="SUPFAM" id="SSF48452">
    <property type="entry name" value="TPR-like"/>
    <property type="match status" value="1"/>
</dbReference>
<sequence>MSQSPATPEDPSTIDYLARFRRSGDINDLNKDIEYKTQAVLLKPEDSYLLALLGESHRSRFKQQNALTDLEHAIKYFTLAVSYDPDDMDVYELLAYLSLCHHQRFHLLGDIEDLNQDIACKTRAISMEPDRTKPFIILGLGRSHRVRFQRLGDLDDLEKSIEYCTRAASFKANDELGLADSLDSLGSAYILRFQRLDDLGELDKGIGYQTRAASLTPHGHHILMDRLNILAASFNMRYNRLNDLSDLEKSIEYSIHALSLTAPTNHPLQVTVLVNLSILNLLRFLRLKDPNDLERGMEYNACAFSLTGGHHPDEALRLKHLGELCYARFNLFHDLSDLDMAIESVSCAVSLLSDGDEDLGDQLDHLGGYVHARWYFSHNLDDLNNGIECKSRAVALTPEYHTNRSRRVESLGKSYLCKSLSDHPCDNNQMLRLALDCFRQASHAEANLPLMKFKSACSWAKTALRVSIEEAFEAYQVAIELVPHVIWLGSTVSQRYRDVRELRNLAGEAVAVAIKARDYNRALEWLEQSQSIIMNQSMMLRPPLESLRSVEPTLAENLQKVTMELHAVASRDQVQYDMVLSSISLNSPDKMADIHRQLAKEHASLLSRVRQLPGFESFLKPKQASELVSAARTGPVIVINIYIPYNIQELEVLEYSCDALILQPGKSEIAHIALPNFDLRTSADILFHFDSSAIRGNPIERGIRRLTKAGSDFASVLATLWKDVVKPVIDFLGYEPDPKELPHITWCTVGASSFLPLHAAGIYGTSKICVSDYAISSYTPSLTSLISSSPPPKAASILAICQERTPGGHSNLPGAAQELKHIKEHFGGTISYTELKNEEATVEVVLDAMERYDCVHLACHAHQNIHDPTKSGFFLHDGTLNLVSIMRRLFTNKGLAFLSACQTAMGDKNLPNETVHLASSMLTAGYPSVIATMWSVSDRDAPFVADHVYGQILKDSKMDCRNSAKALHYAIRALRQEIGDEKFLRWVPFVHMGS</sequence>
<dbReference type="Proteomes" id="UP000663853">
    <property type="component" value="Unassembled WGS sequence"/>
</dbReference>
<dbReference type="AlphaFoldDB" id="A0A8H3AG69"/>
<feature type="domain" description="CHAT" evidence="1">
    <location>
        <begin position="717"/>
        <end position="994"/>
    </location>
</feature>
<dbReference type="InterPro" id="IPR024983">
    <property type="entry name" value="CHAT_dom"/>
</dbReference>
<dbReference type="EMBL" id="CAJMXA010000288">
    <property type="protein sequence ID" value="CAE6424281.1"/>
    <property type="molecule type" value="Genomic_DNA"/>
</dbReference>
<name>A0A8H3AG69_9AGAM</name>
<evidence type="ECO:0000259" key="1">
    <source>
        <dbReference type="Pfam" id="PF12770"/>
    </source>
</evidence>
<dbReference type="Pfam" id="PF12770">
    <property type="entry name" value="CHAT"/>
    <property type="match status" value="1"/>
</dbReference>
<dbReference type="SUPFAM" id="SSF81901">
    <property type="entry name" value="HCP-like"/>
    <property type="match status" value="1"/>
</dbReference>
<accession>A0A8H3AG69</accession>
<comment type="caution">
    <text evidence="2">The sequence shown here is derived from an EMBL/GenBank/DDBJ whole genome shotgun (WGS) entry which is preliminary data.</text>
</comment>
<protein>
    <recommendedName>
        <fullName evidence="1">CHAT domain-containing protein</fullName>
    </recommendedName>
</protein>
<dbReference type="InterPro" id="IPR011990">
    <property type="entry name" value="TPR-like_helical_dom_sf"/>
</dbReference>
<organism evidence="2 3">
    <name type="scientific">Rhizoctonia solani</name>
    <dbReference type="NCBI Taxonomy" id="456999"/>
    <lineage>
        <taxon>Eukaryota</taxon>
        <taxon>Fungi</taxon>
        <taxon>Dikarya</taxon>
        <taxon>Basidiomycota</taxon>
        <taxon>Agaricomycotina</taxon>
        <taxon>Agaricomycetes</taxon>
        <taxon>Cantharellales</taxon>
        <taxon>Ceratobasidiaceae</taxon>
        <taxon>Rhizoctonia</taxon>
    </lineage>
</organism>
<gene>
    <name evidence="2" type="ORF">RDB_LOCUS16334</name>
</gene>
<dbReference type="Gene3D" id="1.25.40.10">
    <property type="entry name" value="Tetratricopeptide repeat domain"/>
    <property type="match status" value="3"/>
</dbReference>